<dbReference type="Proteomes" id="UP000326907">
    <property type="component" value="Unassembled WGS sequence"/>
</dbReference>
<evidence type="ECO:0000313" key="2">
    <source>
        <dbReference type="Proteomes" id="UP000326907"/>
    </source>
</evidence>
<dbReference type="AlphaFoldDB" id="A0A5N5ECQ8"/>
<keyword evidence="2" id="KW-1185">Reference proteome</keyword>
<comment type="caution">
    <text evidence="1">The sequence shown here is derived from an EMBL/GenBank/DDBJ whole genome shotgun (WGS) entry which is preliminary data.</text>
</comment>
<organism evidence="1 2">
    <name type="scientific">Streptomyces arboris</name>
    <dbReference type="NCBI Taxonomy" id="2600619"/>
    <lineage>
        <taxon>Bacteria</taxon>
        <taxon>Bacillati</taxon>
        <taxon>Actinomycetota</taxon>
        <taxon>Actinomycetes</taxon>
        <taxon>Kitasatosporales</taxon>
        <taxon>Streptomycetaceae</taxon>
        <taxon>Streptomyces</taxon>
    </lineage>
</organism>
<sequence>MSLLPAELPASPPAWDTLVVDPSQVVAQGPVPVSIYADEVWSLAPLVANPARGAVLSPEVSARPYDTTSTRRLLCNAGCVSTEAV</sequence>
<proteinExistence type="predicted"/>
<reference evidence="1 2" key="1">
    <citation type="submission" date="2019-09" db="EMBL/GenBank/DDBJ databases">
        <authorList>
            <person name="Liu P."/>
        </authorList>
    </citation>
    <scope>NUCLEOTIDE SEQUENCE [LARGE SCALE GENOMIC DNA]</scope>
    <source>
        <strain evidence="1 2">TRM68085</strain>
    </source>
</reference>
<dbReference type="EMBL" id="VYUA01000050">
    <property type="protein sequence ID" value="KAB2588386.1"/>
    <property type="molecule type" value="Genomic_DNA"/>
</dbReference>
<protein>
    <submittedName>
        <fullName evidence="1">Uncharacterized protein</fullName>
    </submittedName>
</protein>
<evidence type="ECO:0000313" key="1">
    <source>
        <dbReference type="EMBL" id="KAB2588386.1"/>
    </source>
</evidence>
<gene>
    <name evidence="1" type="ORF">F5983_32600</name>
</gene>
<accession>A0A5N5ECQ8</accession>
<dbReference type="RefSeq" id="WP_151513471.1">
    <property type="nucleotide sequence ID" value="NZ_VYUA01000050.1"/>
</dbReference>
<name>A0A5N5ECQ8_9ACTN</name>